<reference evidence="7" key="1">
    <citation type="submission" date="2025-08" db="UniProtKB">
        <authorList>
            <consortium name="RefSeq"/>
        </authorList>
    </citation>
    <scope>IDENTIFICATION</scope>
</reference>
<evidence type="ECO:0000256" key="5">
    <source>
        <dbReference type="SAM" id="Phobius"/>
    </source>
</evidence>
<evidence type="ECO:0000256" key="2">
    <source>
        <dbReference type="ARBA" id="ARBA00022692"/>
    </source>
</evidence>
<feature type="transmembrane region" description="Helical" evidence="5">
    <location>
        <begin position="274"/>
        <end position="300"/>
    </location>
</feature>
<comment type="subcellular location">
    <subcellularLocation>
        <location evidence="1">Membrane</location>
        <topology evidence="1">Multi-pass membrane protein</topology>
    </subcellularLocation>
</comment>
<feature type="transmembrane region" description="Helical" evidence="5">
    <location>
        <begin position="306"/>
        <end position="326"/>
    </location>
</feature>
<feature type="transmembrane region" description="Helical" evidence="5">
    <location>
        <begin position="217"/>
        <end position="237"/>
    </location>
</feature>
<dbReference type="PANTHER" id="PTHR11040">
    <property type="entry name" value="ZINC/IRON TRANSPORTER"/>
    <property type="match status" value="1"/>
</dbReference>
<feature type="transmembrane region" description="Helical" evidence="5">
    <location>
        <begin position="243"/>
        <end position="267"/>
    </location>
</feature>
<proteinExistence type="predicted"/>
<feature type="transmembrane region" description="Helical" evidence="5">
    <location>
        <begin position="338"/>
        <end position="360"/>
    </location>
</feature>
<evidence type="ECO:0000256" key="3">
    <source>
        <dbReference type="ARBA" id="ARBA00022989"/>
    </source>
</evidence>
<dbReference type="Proteomes" id="UP001652582">
    <property type="component" value="Chromosome 21"/>
</dbReference>
<dbReference type="GO" id="GO:0005886">
    <property type="term" value="C:plasma membrane"/>
    <property type="evidence" value="ECO:0007669"/>
    <property type="project" value="TreeGrafter"/>
</dbReference>
<dbReference type="Pfam" id="PF02535">
    <property type="entry name" value="Zip"/>
    <property type="match status" value="1"/>
</dbReference>
<keyword evidence="6" id="KW-1185">Reference proteome</keyword>
<keyword evidence="3 5" id="KW-1133">Transmembrane helix</keyword>
<name>A0A6J1N5K1_BICAN</name>
<evidence type="ECO:0000313" key="7">
    <source>
        <dbReference type="RefSeq" id="XP_023940377.1"/>
    </source>
</evidence>
<dbReference type="RefSeq" id="XP_023940377.1">
    <property type="nucleotide sequence ID" value="XM_024084609.2"/>
</dbReference>
<dbReference type="KEGG" id="bany:112047483"/>
<feature type="transmembrane region" description="Helical" evidence="5">
    <location>
        <begin position="130"/>
        <end position="149"/>
    </location>
</feature>
<organism evidence="6 7">
    <name type="scientific">Bicyclus anynana</name>
    <name type="common">Squinting bush brown butterfly</name>
    <dbReference type="NCBI Taxonomy" id="110368"/>
    <lineage>
        <taxon>Eukaryota</taxon>
        <taxon>Metazoa</taxon>
        <taxon>Ecdysozoa</taxon>
        <taxon>Arthropoda</taxon>
        <taxon>Hexapoda</taxon>
        <taxon>Insecta</taxon>
        <taxon>Pterygota</taxon>
        <taxon>Neoptera</taxon>
        <taxon>Endopterygota</taxon>
        <taxon>Lepidoptera</taxon>
        <taxon>Glossata</taxon>
        <taxon>Ditrysia</taxon>
        <taxon>Papilionoidea</taxon>
        <taxon>Nymphalidae</taxon>
        <taxon>Satyrinae</taxon>
        <taxon>Satyrini</taxon>
        <taxon>Mycalesina</taxon>
        <taxon>Bicyclus</taxon>
    </lineage>
</organism>
<dbReference type="GO" id="GO:0005385">
    <property type="term" value="F:zinc ion transmembrane transporter activity"/>
    <property type="evidence" value="ECO:0007669"/>
    <property type="project" value="TreeGrafter"/>
</dbReference>
<gene>
    <name evidence="7" type="primary">LOC112047483</name>
</gene>
<keyword evidence="2 5" id="KW-0812">Transmembrane</keyword>
<evidence type="ECO:0000256" key="1">
    <source>
        <dbReference type="ARBA" id="ARBA00004141"/>
    </source>
</evidence>
<keyword evidence="4 5" id="KW-0472">Membrane</keyword>
<evidence type="ECO:0000313" key="6">
    <source>
        <dbReference type="Proteomes" id="UP001652582"/>
    </source>
</evidence>
<dbReference type="OrthoDB" id="448280at2759"/>
<sequence length="361" mass="39197">MKNPQSTEIGRSETVPSHEQINTDVIMSAAMDVTGVSEEDQGYALRAKIITMVCLFGVSMVVGCAPMLISMKFGWFSKSSGPDMRTSNQLVIGLLSFGGGVLFATTFMHLLPEVGENIESLQELGQITKMPISLAPLIMCSGFFMMYLVEELVHVYINSRDNKTANTSFTRVLSIRRSSTEQETTDKPIKELEAQRHHGHSHLAVESDDTIVAALRGLLIVLALSIHELFEGLAVGLESSARSVWYMFGAVSAHKYIIAFCIGVELLAAGTKRWLSIVYIFTFSFVSALGIGVGIILVGGAGATEAGIYSVVLQGLACGTLVYVVFFEVWRQDRTGLMQFLCSILGFALMVSLEAVANLVV</sequence>
<dbReference type="InterPro" id="IPR003689">
    <property type="entry name" value="ZIP"/>
</dbReference>
<dbReference type="AlphaFoldDB" id="A0A6J1N5K1"/>
<feature type="transmembrane region" description="Helical" evidence="5">
    <location>
        <begin position="49"/>
        <end position="69"/>
    </location>
</feature>
<evidence type="ECO:0000256" key="4">
    <source>
        <dbReference type="ARBA" id="ARBA00023136"/>
    </source>
</evidence>
<feature type="transmembrane region" description="Helical" evidence="5">
    <location>
        <begin position="90"/>
        <end position="110"/>
    </location>
</feature>
<accession>A0A6J1N5K1</accession>
<protein>
    <submittedName>
        <fullName evidence="7">Zinc transporter ZIP1 isoform X1</fullName>
    </submittedName>
</protein>
<dbReference type="PANTHER" id="PTHR11040:SF203">
    <property type="entry name" value="FI18611P1-RELATED"/>
    <property type="match status" value="1"/>
</dbReference>
<dbReference type="GeneID" id="112047483"/>